<dbReference type="EnsemblMetazoa" id="CapteT101477">
    <property type="protein sequence ID" value="CapteP101477"/>
    <property type="gene ID" value="CapteG101477"/>
</dbReference>
<evidence type="ECO:0000256" key="4">
    <source>
        <dbReference type="ARBA" id="ARBA00023136"/>
    </source>
</evidence>
<dbReference type="EMBL" id="AMQN01021505">
    <property type="status" value="NOT_ANNOTATED_CDS"/>
    <property type="molecule type" value="Genomic_DNA"/>
</dbReference>
<dbReference type="InterPro" id="IPR057089">
    <property type="entry name" value="C2_TIP"/>
</dbReference>
<dbReference type="PANTHER" id="PTHR13412:SF0">
    <property type="entry name" value="T-CELL IMMUNOMODULATORY PROTEIN"/>
    <property type="match status" value="1"/>
</dbReference>
<keyword evidence="2 6" id="KW-0812">Transmembrane</keyword>
<reference evidence="10" key="1">
    <citation type="submission" date="2012-12" db="EMBL/GenBank/DDBJ databases">
        <authorList>
            <person name="Hellsten U."/>
            <person name="Grimwood J."/>
            <person name="Chapman J.A."/>
            <person name="Shapiro H."/>
            <person name="Aerts A."/>
            <person name="Otillar R.P."/>
            <person name="Terry A.Y."/>
            <person name="Boore J.L."/>
            <person name="Simakov O."/>
            <person name="Marletaz F."/>
            <person name="Cho S.-J."/>
            <person name="Edsinger-Gonzales E."/>
            <person name="Havlak P."/>
            <person name="Kuo D.-H."/>
            <person name="Larsson T."/>
            <person name="Lv J."/>
            <person name="Arendt D."/>
            <person name="Savage R."/>
            <person name="Osoegawa K."/>
            <person name="de Jong P."/>
            <person name="Lindberg D.R."/>
            <person name="Seaver E.C."/>
            <person name="Weisblat D.A."/>
            <person name="Putnam N.H."/>
            <person name="Grigoriev I.V."/>
            <person name="Rokhsar D.S."/>
        </authorList>
    </citation>
    <scope>NUCLEOTIDE SEQUENCE</scope>
    <source>
        <strain evidence="10">I ESC-2004</strain>
    </source>
</reference>
<feature type="transmembrane region" description="Helical" evidence="6">
    <location>
        <begin position="78"/>
        <end position="102"/>
    </location>
</feature>
<dbReference type="PANTHER" id="PTHR13412">
    <property type="entry name" value="T-CELL IMMUNOMODULATORY PROTEIN HOMOLOG"/>
    <property type="match status" value="1"/>
</dbReference>
<evidence type="ECO:0000256" key="6">
    <source>
        <dbReference type="SAM" id="Phobius"/>
    </source>
</evidence>
<evidence type="ECO:0000313" key="10">
    <source>
        <dbReference type="Proteomes" id="UP000014760"/>
    </source>
</evidence>
<dbReference type="Proteomes" id="UP000014760">
    <property type="component" value="Unassembled WGS sequence"/>
</dbReference>
<dbReference type="GO" id="GO:0005886">
    <property type="term" value="C:plasma membrane"/>
    <property type="evidence" value="ECO:0007669"/>
    <property type="project" value="TreeGrafter"/>
</dbReference>
<keyword evidence="10" id="KW-1185">Reference proteome</keyword>
<proteinExistence type="predicted"/>
<evidence type="ECO:0000256" key="5">
    <source>
        <dbReference type="ARBA" id="ARBA00023180"/>
    </source>
</evidence>
<keyword evidence="5" id="KW-0325">Glycoprotein</keyword>
<dbReference type="InterPro" id="IPR024881">
    <property type="entry name" value="Tip"/>
</dbReference>
<keyword evidence="3 6" id="KW-1133">Transmembrane helix</keyword>
<protein>
    <recommendedName>
        <fullName evidence="7">T-cell immunomodulatory protein TIP C2 domain-containing protein</fullName>
    </recommendedName>
</protein>
<evidence type="ECO:0000259" key="7">
    <source>
        <dbReference type="Pfam" id="PF23122"/>
    </source>
</evidence>
<dbReference type="HOGENOM" id="CLU_020272_0_1_1"/>
<feature type="domain" description="T-cell immunomodulatory protein TIP C2" evidence="7">
    <location>
        <begin position="2"/>
        <end position="72"/>
    </location>
</feature>
<accession>R7URM0</accession>
<reference evidence="9" key="3">
    <citation type="submission" date="2015-06" db="UniProtKB">
        <authorList>
            <consortium name="EnsemblMetazoa"/>
        </authorList>
    </citation>
    <scope>IDENTIFICATION</scope>
</reference>
<evidence type="ECO:0000256" key="2">
    <source>
        <dbReference type="ARBA" id="ARBA00022692"/>
    </source>
</evidence>
<evidence type="ECO:0000313" key="9">
    <source>
        <dbReference type="EnsemblMetazoa" id="CapteP101477"/>
    </source>
</evidence>
<sequence length="124" mass="13965">MQSAHFPLQLPYTVFGLGPTSNFLDKIAIGIPRTPGTTATVSRSWPEIIPNSQIFIIPDPLNNPDKWIAKLYVTPSHLVYLTGFALLGTCGFMAIIVGVLHWREKREDLLEKKQEAQKFHFDAM</sequence>
<comment type="subcellular location">
    <subcellularLocation>
        <location evidence="1">Membrane</location>
        <topology evidence="1">Single-pass type I membrane protein</topology>
    </subcellularLocation>
</comment>
<keyword evidence="4 6" id="KW-0472">Membrane</keyword>
<name>R7URM0_CAPTE</name>
<gene>
    <name evidence="8" type="ORF">CAPTEDRAFT_101477</name>
</gene>
<evidence type="ECO:0000256" key="3">
    <source>
        <dbReference type="ARBA" id="ARBA00022989"/>
    </source>
</evidence>
<dbReference type="OrthoDB" id="10250728at2759"/>
<evidence type="ECO:0000313" key="8">
    <source>
        <dbReference type="EMBL" id="ELU08798.1"/>
    </source>
</evidence>
<organism evidence="8">
    <name type="scientific">Capitella teleta</name>
    <name type="common">Polychaete worm</name>
    <dbReference type="NCBI Taxonomy" id="283909"/>
    <lineage>
        <taxon>Eukaryota</taxon>
        <taxon>Metazoa</taxon>
        <taxon>Spiralia</taxon>
        <taxon>Lophotrochozoa</taxon>
        <taxon>Annelida</taxon>
        <taxon>Polychaeta</taxon>
        <taxon>Sedentaria</taxon>
        <taxon>Scolecida</taxon>
        <taxon>Capitellidae</taxon>
        <taxon>Capitella</taxon>
    </lineage>
</organism>
<dbReference type="AlphaFoldDB" id="R7URM0"/>
<dbReference type="EMBL" id="KB298740">
    <property type="protein sequence ID" value="ELU08798.1"/>
    <property type="molecule type" value="Genomic_DNA"/>
</dbReference>
<dbReference type="Pfam" id="PF23122">
    <property type="entry name" value="C2_ITFG1"/>
    <property type="match status" value="1"/>
</dbReference>
<reference evidence="8 10" key="2">
    <citation type="journal article" date="2013" name="Nature">
        <title>Insights into bilaterian evolution from three spiralian genomes.</title>
        <authorList>
            <person name="Simakov O."/>
            <person name="Marletaz F."/>
            <person name="Cho S.J."/>
            <person name="Edsinger-Gonzales E."/>
            <person name="Havlak P."/>
            <person name="Hellsten U."/>
            <person name="Kuo D.H."/>
            <person name="Larsson T."/>
            <person name="Lv J."/>
            <person name="Arendt D."/>
            <person name="Savage R."/>
            <person name="Osoegawa K."/>
            <person name="de Jong P."/>
            <person name="Grimwood J."/>
            <person name="Chapman J.A."/>
            <person name="Shapiro H."/>
            <person name="Aerts A."/>
            <person name="Otillar R.P."/>
            <person name="Terry A.Y."/>
            <person name="Boore J.L."/>
            <person name="Grigoriev I.V."/>
            <person name="Lindberg D.R."/>
            <person name="Seaver E.C."/>
            <person name="Weisblat D.A."/>
            <person name="Putnam N.H."/>
            <person name="Rokhsar D.S."/>
        </authorList>
    </citation>
    <scope>NUCLEOTIDE SEQUENCE</scope>
    <source>
        <strain evidence="8 10">I ESC-2004</strain>
    </source>
</reference>
<evidence type="ECO:0000256" key="1">
    <source>
        <dbReference type="ARBA" id="ARBA00004479"/>
    </source>
</evidence>